<keyword evidence="3" id="KW-0274">FAD</keyword>
<organism evidence="7 8">
    <name type="scientific">Pyxidicoccus fallax</name>
    <dbReference type="NCBI Taxonomy" id="394095"/>
    <lineage>
        <taxon>Bacteria</taxon>
        <taxon>Pseudomonadati</taxon>
        <taxon>Myxococcota</taxon>
        <taxon>Myxococcia</taxon>
        <taxon>Myxococcales</taxon>
        <taxon>Cystobacterineae</taxon>
        <taxon>Myxococcaceae</taxon>
        <taxon>Pyxidicoccus</taxon>
    </lineage>
</organism>
<accession>A0A848L4M5</accession>
<protein>
    <submittedName>
        <fullName evidence="7">Monooxygenase</fullName>
    </submittedName>
</protein>
<evidence type="ECO:0000256" key="3">
    <source>
        <dbReference type="ARBA" id="ARBA00022827"/>
    </source>
</evidence>
<dbReference type="Gene3D" id="3.50.50.60">
    <property type="entry name" value="FAD/NAD(P)-binding domain"/>
    <property type="match status" value="2"/>
</dbReference>
<name>A0A848L4M5_9BACT</name>
<dbReference type="SUPFAM" id="SSF51905">
    <property type="entry name" value="FAD/NAD(P)-binding domain"/>
    <property type="match status" value="1"/>
</dbReference>
<feature type="domain" description="FAD-binding" evidence="6">
    <location>
        <begin position="79"/>
        <end position="360"/>
    </location>
</feature>
<evidence type="ECO:0000313" key="7">
    <source>
        <dbReference type="EMBL" id="NMO13407.1"/>
    </source>
</evidence>
<dbReference type="PANTHER" id="PTHR13789:SF318">
    <property type="entry name" value="GERANYLGERANYL DIPHOSPHATE REDUCTASE"/>
    <property type="match status" value="1"/>
</dbReference>
<evidence type="ECO:0000313" key="8">
    <source>
        <dbReference type="Proteomes" id="UP000518300"/>
    </source>
</evidence>
<proteinExistence type="predicted"/>
<dbReference type="Pfam" id="PF01494">
    <property type="entry name" value="FAD_binding_3"/>
    <property type="match status" value="1"/>
</dbReference>
<reference evidence="7 8" key="1">
    <citation type="submission" date="2020-04" db="EMBL/GenBank/DDBJ databases">
        <title>Draft genome of Pyxidicoccus fallax type strain.</title>
        <authorList>
            <person name="Whitworth D.E."/>
        </authorList>
    </citation>
    <scope>NUCLEOTIDE SEQUENCE [LARGE SCALE GENOMIC DNA]</scope>
    <source>
        <strain evidence="7 8">DSM 14698</strain>
    </source>
</reference>
<keyword evidence="2" id="KW-0285">Flavoprotein</keyword>
<comment type="cofactor">
    <cofactor evidence="1">
        <name>FAD</name>
        <dbReference type="ChEBI" id="CHEBI:57692"/>
    </cofactor>
</comment>
<comment type="caution">
    <text evidence="7">The sequence shown here is derived from an EMBL/GenBank/DDBJ whole genome shotgun (WGS) entry which is preliminary data.</text>
</comment>
<dbReference type="SUPFAM" id="SSF54373">
    <property type="entry name" value="FAD-linked reductases, C-terminal domain"/>
    <property type="match status" value="1"/>
</dbReference>
<keyword evidence="4" id="KW-0560">Oxidoreductase</keyword>
<dbReference type="PANTHER" id="PTHR13789">
    <property type="entry name" value="MONOOXYGENASE"/>
    <property type="match status" value="1"/>
</dbReference>
<dbReference type="GO" id="GO:0071949">
    <property type="term" value="F:FAD binding"/>
    <property type="evidence" value="ECO:0007669"/>
    <property type="project" value="InterPro"/>
</dbReference>
<evidence type="ECO:0000259" key="6">
    <source>
        <dbReference type="Pfam" id="PF01494"/>
    </source>
</evidence>
<evidence type="ECO:0000256" key="2">
    <source>
        <dbReference type="ARBA" id="ARBA00022630"/>
    </source>
</evidence>
<gene>
    <name evidence="7" type="ORF">HG543_00785</name>
</gene>
<dbReference type="InterPro" id="IPR050493">
    <property type="entry name" value="FAD-dep_Monooxygenase_BioMet"/>
</dbReference>
<dbReference type="GO" id="GO:0004497">
    <property type="term" value="F:monooxygenase activity"/>
    <property type="evidence" value="ECO:0007669"/>
    <property type="project" value="UniProtKB-KW"/>
</dbReference>
<dbReference type="AlphaFoldDB" id="A0A848L4M5"/>
<keyword evidence="8" id="KW-1185">Reference proteome</keyword>
<dbReference type="PRINTS" id="PR00420">
    <property type="entry name" value="RNGMNOXGNASE"/>
</dbReference>
<evidence type="ECO:0000256" key="5">
    <source>
        <dbReference type="ARBA" id="ARBA00023033"/>
    </source>
</evidence>
<dbReference type="Proteomes" id="UP000518300">
    <property type="component" value="Unassembled WGS sequence"/>
</dbReference>
<dbReference type="InterPro" id="IPR002938">
    <property type="entry name" value="FAD-bd"/>
</dbReference>
<dbReference type="InterPro" id="IPR036188">
    <property type="entry name" value="FAD/NAD-bd_sf"/>
</dbReference>
<evidence type="ECO:0000256" key="4">
    <source>
        <dbReference type="ARBA" id="ARBA00023002"/>
    </source>
</evidence>
<dbReference type="EMBL" id="JABBJJ010000002">
    <property type="protein sequence ID" value="NMO13407.1"/>
    <property type="molecule type" value="Genomic_DNA"/>
</dbReference>
<evidence type="ECO:0000256" key="1">
    <source>
        <dbReference type="ARBA" id="ARBA00001974"/>
    </source>
</evidence>
<sequence>MLKEETPSMTSSRRAAIVVGASLSGLMTGLALSRAGLDVTLLERAGTFPRTGAAIGLDAGVLRRLARLTGSTSFSLAPSPTSLQGATWSELHARLRASAESDPHIVLHHEAPVQRVDQDADAVWAATSDGRTFRGDILVGADGHRSIVRRQVSPEKPDATFAGYLIWLGLADEAALPAPRRWPQDVVMLSGADDFMFGYPVPGRDGSLVPGSRQIGWAWYDAGRNDLLRATGCVVGDVVHRSLAPAHIPAATLRELEEEARERWPSPWRDAIVDCLRRRALIGTPIAEYVPDRLVHERLVLVGDAAHVPSPMTGKGFAASLDDAEALAASLAAAAGSASVPDALRAYERKRLESVRRMVQSGQQFSRGFSREAA</sequence>
<keyword evidence="5 7" id="KW-0503">Monooxygenase</keyword>